<dbReference type="InterPro" id="IPR036388">
    <property type="entry name" value="WH-like_DNA-bd_sf"/>
</dbReference>
<dbReference type="GO" id="GO:0010288">
    <property type="term" value="P:response to lead ion"/>
    <property type="evidence" value="ECO:0007669"/>
    <property type="project" value="TreeGrafter"/>
</dbReference>
<dbReference type="PANTHER" id="PTHR39168">
    <property type="entry name" value="TRANSCRIPTIONAL REGULATOR-RELATED"/>
    <property type="match status" value="1"/>
</dbReference>
<dbReference type="SUPFAM" id="SSF46785">
    <property type="entry name" value="Winged helix' DNA-binding domain"/>
    <property type="match status" value="1"/>
</dbReference>
<reference evidence="2" key="1">
    <citation type="journal article" date="2014" name="Int. J. Syst. Evol. Microbiol.">
        <title>Complete genome sequence of Corynebacterium casei LMG S-19264T (=DSM 44701T), isolated from a smear-ripened cheese.</title>
        <authorList>
            <consortium name="US DOE Joint Genome Institute (JGI-PGF)"/>
            <person name="Walter F."/>
            <person name="Albersmeier A."/>
            <person name="Kalinowski J."/>
            <person name="Ruckert C."/>
        </authorList>
    </citation>
    <scope>NUCLEOTIDE SEQUENCE</scope>
    <source>
        <strain evidence="2">CGMCC 4.7679</strain>
    </source>
</reference>
<dbReference type="GO" id="GO:0003700">
    <property type="term" value="F:DNA-binding transcription factor activity"/>
    <property type="evidence" value="ECO:0007669"/>
    <property type="project" value="InterPro"/>
</dbReference>
<dbReference type="GO" id="GO:0097063">
    <property type="term" value="F:cadmium ion sensor activity"/>
    <property type="evidence" value="ECO:0007669"/>
    <property type="project" value="TreeGrafter"/>
</dbReference>
<dbReference type="SMART" id="SM00418">
    <property type="entry name" value="HTH_ARSR"/>
    <property type="match status" value="1"/>
</dbReference>
<dbReference type="InterPro" id="IPR011991">
    <property type="entry name" value="ArsR-like_HTH"/>
</dbReference>
<dbReference type="Gene3D" id="1.10.10.10">
    <property type="entry name" value="Winged helix-like DNA-binding domain superfamily/Winged helix DNA-binding domain"/>
    <property type="match status" value="1"/>
</dbReference>
<dbReference type="InterPro" id="IPR036390">
    <property type="entry name" value="WH_DNA-bd_sf"/>
</dbReference>
<proteinExistence type="predicted"/>
<protein>
    <submittedName>
        <fullName evidence="2">Transcriptional regulator</fullName>
    </submittedName>
</protein>
<dbReference type="RefSeq" id="WP_145934632.1">
    <property type="nucleotide sequence ID" value="NZ_BNAV01000001.1"/>
</dbReference>
<dbReference type="CDD" id="cd00090">
    <property type="entry name" value="HTH_ARSR"/>
    <property type="match status" value="1"/>
</dbReference>
<dbReference type="PANTHER" id="PTHR39168:SF1">
    <property type="entry name" value="TRANSCRIPTIONAL REGULATORY PROTEIN"/>
    <property type="match status" value="1"/>
</dbReference>
<dbReference type="EMBL" id="BNAV01000001">
    <property type="protein sequence ID" value="GHF41681.1"/>
    <property type="molecule type" value="Genomic_DNA"/>
</dbReference>
<dbReference type="Pfam" id="PF12840">
    <property type="entry name" value="HTH_20"/>
    <property type="match status" value="1"/>
</dbReference>
<dbReference type="PROSITE" id="PS50987">
    <property type="entry name" value="HTH_ARSR_2"/>
    <property type="match status" value="1"/>
</dbReference>
<dbReference type="OrthoDB" id="3232131at2"/>
<dbReference type="AlphaFoldDB" id="A0A8H9IUT9"/>
<evidence type="ECO:0000313" key="3">
    <source>
        <dbReference type="Proteomes" id="UP000658656"/>
    </source>
</evidence>
<gene>
    <name evidence="2" type="ORF">GCM10017566_13950</name>
</gene>
<dbReference type="GO" id="GO:0003677">
    <property type="term" value="F:DNA binding"/>
    <property type="evidence" value="ECO:0007669"/>
    <property type="project" value="TreeGrafter"/>
</dbReference>
<dbReference type="GO" id="GO:0032791">
    <property type="term" value="F:lead ion binding"/>
    <property type="evidence" value="ECO:0007669"/>
    <property type="project" value="TreeGrafter"/>
</dbReference>
<reference evidence="2" key="2">
    <citation type="submission" date="2020-09" db="EMBL/GenBank/DDBJ databases">
        <authorList>
            <person name="Sun Q."/>
            <person name="Zhou Y."/>
        </authorList>
    </citation>
    <scope>NUCLEOTIDE SEQUENCE</scope>
    <source>
        <strain evidence="2">CGMCC 4.7679</strain>
    </source>
</reference>
<comment type="caution">
    <text evidence="2">The sequence shown here is derived from an EMBL/GenBank/DDBJ whole genome shotgun (WGS) entry which is preliminary data.</text>
</comment>
<dbReference type="InterPro" id="IPR052543">
    <property type="entry name" value="HTH_Metal-responsive_Reg"/>
</dbReference>
<evidence type="ECO:0000259" key="1">
    <source>
        <dbReference type="PROSITE" id="PS50987"/>
    </source>
</evidence>
<accession>A0A8H9IUT9</accession>
<keyword evidence="3" id="KW-1185">Reference proteome</keyword>
<feature type="domain" description="HTH arsR-type" evidence="1">
    <location>
        <begin position="1"/>
        <end position="95"/>
    </location>
</feature>
<sequence>MDREVANPAQPAELMGHSARWAMLRALTGGRALPMSRLASEAGVALSTASEHLTKLTEGGLLRVRPKGRRRYFELASPDVERALEILSKLGPGDPRGAGSRAYSLRLARTCYDHLAGDLGVAVLRSLERSGVLVKTGDAYTISARGRRLLEDFGVVLPLRGRQHASPCVDWADQHHHLGGPAGTALLRRLHELGWVRRHDAAPRALVVTDVGRAGFARAFGIDVPGLLHRQAA</sequence>
<dbReference type="Proteomes" id="UP000658656">
    <property type="component" value="Unassembled WGS sequence"/>
</dbReference>
<dbReference type="GO" id="GO:0046686">
    <property type="term" value="P:response to cadmium ion"/>
    <property type="evidence" value="ECO:0007669"/>
    <property type="project" value="TreeGrafter"/>
</dbReference>
<evidence type="ECO:0000313" key="2">
    <source>
        <dbReference type="EMBL" id="GHF41681.1"/>
    </source>
</evidence>
<organism evidence="2 3">
    <name type="scientific">Amycolatopsis bartoniae</name>
    <dbReference type="NCBI Taxonomy" id="941986"/>
    <lineage>
        <taxon>Bacteria</taxon>
        <taxon>Bacillati</taxon>
        <taxon>Actinomycetota</taxon>
        <taxon>Actinomycetes</taxon>
        <taxon>Pseudonocardiales</taxon>
        <taxon>Pseudonocardiaceae</taxon>
        <taxon>Amycolatopsis</taxon>
    </lineage>
</organism>
<dbReference type="InterPro" id="IPR001845">
    <property type="entry name" value="HTH_ArsR_DNA-bd_dom"/>
</dbReference>
<name>A0A8H9IUT9_9PSEU</name>